<dbReference type="OrthoDB" id="9804865at2"/>
<dbReference type="InterPro" id="IPR050638">
    <property type="entry name" value="AA-Vitamin_Transporters"/>
</dbReference>
<proteinExistence type="inferred from homology"/>
<name>N6VR38_9GAMM</name>
<sequence length="318" mass="33103">MKTLTQGSAAVRGAILIAVAAALWATTSIAAKTLFTETQLEPIVLAFLRLCIAFPFFFLLMLAEGRKTRLPFNRGMLFGLVVLGFFQAGYQGTYLWAVDLTGAGIATLIALCLAPVLVAIAAAPLLGERPNRTTVLALIAAIIGSLMLVATDVRSPDAARVGGVLIAVLAAAVYAAFTLTSRHMSGGASVYATAFVCFMTGALVLAPIAVLSGGLGELADLDLKAWLLIGYIGIVPTCVGYVCFFRGMQSTPATTSSIIVTLEPLFAAMLAWMILGEALGWMGIAGAFVLTVSVLVASRSGREVSKSESAETVEAETT</sequence>
<feature type="transmembrane region" description="Helical" evidence="6">
    <location>
        <begin position="257"/>
        <end position="275"/>
    </location>
</feature>
<comment type="caution">
    <text evidence="8">The sequence shown here is derived from an EMBL/GenBank/DDBJ whole genome shotgun (WGS) entry which is preliminary data.</text>
</comment>
<evidence type="ECO:0000259" key="7">
    <source>
        <dbReference type="Pfam" id="PF00892"/>
    </source>
</evidence>
<evidence type="ECO:0000256" key="1">
    <source>
        <dbReference type="ARBA" id="ARBA00004141"/>
    </source>
</evidence>
<accession>N6VR38</accession>
<dbReference type="eggNOG" id="COG0697">
    <property type="taxonomic scope" value="Bacteria"/>
</dbReference>
<evidence type="ECO:0000313" key="8">
    <source>
        <dbReference type="EMBL" id="ENO12660.1"/>
    </source>
</evidence>
<evidence type="ECO:0000256" key="5">
    <source>
        <dbReference type="ARBA" id="ARBA00023136"/>
    </source>
</evidence>
<feature type="transmembrane region" description="Helical" evidence="6">
    <location>
        <begin position="189"/>
        <end position="213"/>
    </location>
</feature>
<dbReference type="GO" id="GO:0016020">
    <property type="term" value="C:membrane"/>
    <property type="evidence" value="ECO:0007669"/>
    <property type="project" value="UniProtKB-SubCell"/>
</dbReference>
<evidence type="ECO:0000256" key="4">
    <source>
        <dbReference type="ARBA" id="ARBA00022989"/>
    </source>
</evidence>
<dbReference type="AlphaFoldDB" id="N6VR38"/>
<feature type="transmembrane region" description="Helical" evidence="6">
    <location>
        <begin position="135"/>
        <end position="153"/>
    </location>
</feature>
<feature type="domain" description="EamA" evidence="7">
    <location>
        <begin position="163"/>
        <end position="298"/>
    </location>
</feature>
<dbReference type="RefSeq" id="WP_004580890.1">
    <property type="nucleotide sequence ID" value="NZ_AP028878.1"/>
</dbReference>
<evidence type="ECO:0000256" key="6">
    <source>
        <dbReference type="SAM" id="Phobius"/>
    </source>
</evidence>
<evidence type="ECO:0000256" key="3">
    <source>
        <dbReference type="ARBA" id="ARBA00022692"/>
    </source>
</evidence>
<evidence type="ECO:0000313" key="9">
    <source>
        <dbReference type="Proteomes" id="UP000013165"/>
    </source>
</evidence>
<dbReference type="EMBL" id="APLQ01000014">
    <property type="protein sequence ID" value="ENO12660.1"/>
    <property type="molecule type" value="Genomic_DNA"/>
</dbReference>
<feature type="transmembrane region" description="Helical" evidence="6">
    <location>
        <begin position="159"/>
        <end position="177"/>
    </location>
</feature>
<feature type="domain" description="EamA" evidence="7">
    <location>
        <begin position="12"/>
        <end position="149"/>
    </location>
</feature>
<dbReference type="PANTHER" id="PTHR32322">
    <property type="entry name" value="INNER MEMBRANE TRANSPORTER"/>
    <property type="match status" value="1"/>
</dbReference>
<feature type="transmembrane region" description="Helical" evidence="6">
    <location>
        <begin position="225"/>
        <end position="245"/>
    </location>
</feature>
<dbReference type="SUPFAM" id="SSF103481">
    <property type="entry name" value="Multidrug resistance efflux transporter EmrE"/>
    <property type="match status" value="2"/>
</dbReference>
<keyword evidence="5 6" id="KW-0472">Membrane</keyword>
<dbReference type="Proteomes" id="UP000013165">
    <property type="component" value="Unassembled WGS sequence"/>
</dbReference>
<comment type="subcellular location">
    <subcellularLocation>
        <location evidence="1">Membrane</location>
        <topology evidence="1">Multi-pass membrane protein</topology>
    </subcellularLocation>
</comment>
<evidence type="ECO:0000256" key="2">
    <source>
        <dbReference type="ARBA" id="ARBA00007362"/>
    </source>
</evidence>
<dbReference type="Pfam" id="PF00892">
    <property type="entry name" value="EamA"/>
    <property type="match status" value="2"/>
</dbReference>
<feature type="transmembrane region" description="Helical" evidence="6">
    <location>
        <begin position="46"/>
        <end position="63"/>
    </location>
</feature>
<keyword evidence="4 6" id="KW-1133">Transmembrane helix</keyword>
<dbReference type="InterPro" id="IPR000620">
    <property type="entry name" value="EamA_dom"/>
</dbReference>
<dbReference type="InterPro" id="IPR037185">
    <property type="entry name" value="EmrE-like"/>
</dbReference>
<feature type="transmembrane region" description="Helical" evidence="6">
    <location>
        <begin position="103"/>
        <end position="123"/>
    </location>
</feature>
<feature type="transmembrane region" description="Helical" evidence="6">
    <location>
        <begin position="281"/>
        <end position="298"/>
    </location>
</feature>
<protein>
    <submittedName>
        <fullName evidence="8">EamA family transporter</fullName>
    </submittedName>
</protein>
<feature type="transmembrane region" description="Helical" evidence="6">
    <location>
        <begin position="75"/>
        <end position="97"/>
    </location>
</feature>
<keyword evidence="3 6" id="KW-0812">Transmembrane</keyword>
<comment type="similarity">
    <text evidence="2">Belongs to the EamA transporter family.</text>
</comment>
<reference evidence="8 9" key="1">
    <citation type="journal article" date="2013" name="Genome Announc.">
        <title>Genome Sequence of the Polycyclic Aromatic Hydrocarbon-Degrading Bacterium Strain Marinobacter nanhaiticus D15-8WT.</title>
        <authorList>
            <person name="Cui Z."/>
            <person name="Gao W."/>
            <person name="Li Q."/>
            <person name="Xu G."/>
            <person name="Zheng L."/>
        </authorList>
    </citation>
    <scope>NUCLEOTIDE SEQUENCE [LARGE SCALE GENOMIC DNA]</scope>
    <source>
        <strain evidence="8 9">D15-8W</strain>
    </source>
</reference>
<keyword evidence="9" id="KW-1185">Reference proteome</keyword>
<organism evidence="8 9">
    <name type="scientific">Marinobacter nanhaiticus D15-8W</name>
    <dbReference type="NCBI Taxonomy" id="626887"/>
    <lineage>
        <taxon>Bacteria</taxon>
        <taxon>Pseudomonadati</taxon>
        <taxon>Pseudomonadota</taxon>
        <taxon>Gammaproteobacteria</taxon>
        <taxon>Pseudomonadales</taxon>
        <taxon>Marinobacteraceae</taxon>
        <taxon>Marinobacter</taxon>
    </lineage>
</organism>
<dbReference type="PATRIC" id="fig|626887.3.peg.2933"/>
<gene>
    <name evidence="8" type="ORF">J057_14700</name>
</gene>
<dbReference type="HOGENOM" id="CLU_033863_9_2_6"/>
<dbReference type="PANTHER" id="PTHR32322:SF2">
    <property type="entry name" value="EAMA DOMAIN-CONTAINING PROTEIN"/>
    <property type="match status" value="1"/>
</dbReference>